<dbReference type="GO" id="GO:0006511">
    <property type="term" value="P:ubiquitin-dependent protein catabolic process"/>
    <property type="evidence" value="ECO:0007669"/>
    <property type="project" value="TreeGrafter"/>
</dbReference>
<dbReference type="GO" id="GO:0002040">
    <property type="term" value="P:sprouting angiogenesis"/>
    <property type="evidence" value="ECO:0007669"/>
    <property type="project" value="TreeGrafter"/>
</dbReference>
<dbReference type="GO" id="GO:2000051">
    <property type="term" value="P:negative regulation of non-canonical Wnt signaling pathway"/>
    <property type="evidence" value="ECO:0007669"/>
    <property type="project" value="TreeGrafter"/>
</dbReference>
<dbReference type="PANTHER" id="PTHR22605">
    <property type="entry name" value="RZ-TYPE DOMAIN-CONTAINING PROTEIN"/>
    <property type="match status" value="1"/>
</dbReference>
<dbReference type="GO" id="GO:0005730">
    <property type="term" value="C:nucleolus"/>
    <property type="evidence" value="ECO:0007669"/>
    <property type="project" value="TreeGrafter"/>
</dbReference>
<dbReference type="GO" id="GO:0016020">
    <property type="term" value="C:membrane"/>
    <property type="evidence" value="ECO:0007669"/>
    <property type="project" value="TreeGrafter"/>
</dbReference>
<keyword evidence="2" id="KW-1185">Reference proteome</keyword>
<dbReference type="GO" id="GO:0004842">
    <property type="term" value="F:ubiquitin-protein transferase activity"/>
    <property type="evidence" value="ECO:0007669"/>
    <property type="project" value="InterPro"/>
</dbReference>
<sequence>MPLINRLEKHYLDLSSVLQGWQKNVIFHSDACASVVLQAVKRQGPGDLMEEMYHRVSEEAKLILLYCATPDAVVQLSTSILGSFVAQVLSHKYWNKQQHHSFADFLQAHLYNVDLERHAIFTETLDVFAAMTCAEILTRDKRHPKAKSPGLDAAGKEAVHTTGACLLRLVLSRQQEHSQSSHRKGQ</sequence>
<protein>
    <submittedName>
        <fullName evidence="1">Uncharacterized protein</fullName>
    </submittedName>
</protein>
<reference evidence="1" key="1">
    <citation type="submission" date="2019-04" db="EMBL/GenBank/DDBJ databases">
        <authorList>
            <person name="Alioto T."/>
            <person name="Alioto T."/>
        </authorList>
    </citation>
    <scope>NUCLEOTIDE SEQUENCE [LARGE SCALE GENOMIC DNA]</scope>
</reference>
<organism evidence="1 2">
    <name type="scientific">Marmota monax</name>
    <name type="common">Woodchuck</name>
    <dbReference type="NCBI Taxonomy" id="9995"/>
    <lineage>
        <taxon>Eukaryota</taxon>
        <taxon>Metazoa</taxon>
        <taxon>Chordata</taxon>
        <taxon>Craniata</taxon>
        <taxon>Vertebrata</taxon>
        <taxon>Euteleostomi</taxon>
        <taxon>Mammalia</taxon>
        <taxon>Eutheria</taxon>
        <taxon>Euarchontoglires</taxon>
        <taxon>Glires</taxon>
        <taxon>Rodentia</taxon>
        <taxon>Sciuromorpha</taxon>
        <taxon>Sciuridae</taxon>
        <taxon>Xerinae</taxon>
        <taxon>Marmotini</taxon>
        <taxon>Marmota</taxon>
    </lineage>
</organism>
<dbReference type="AlphaFoldDB" id="A0A5E4CM46"/>
<evidence type="ECO:0000313" key="1">
    <source>
        <dbReference type="EMBL" id="VTJ82905.1"/>
    </source>
</evidence>
<dbReference type="Proteomes" id="UP000335636">
    <property type="component" value="Unassembled WGS sequence"/>
</dbReference>
<dbReference type="InterPro" id="IPR031248">
    <property type="entry name" value="RNF213"/>
</dbReference>
<dbReference type="GO" id="GO:0005829">
    <property type="term" value="C:cytosol"/>
    <property type="evidence" value="ECO:0007669"/>
    <property type="project" value="TreeGrafter"/>
</dbReference>
<dbReference type="EMBL" id="CABDUW010001597">
    <property type="protein sequence ID" value="VTJ82905.1"/>
    <property type="molecule type" value="Genomic_DNA"/>
</dbReference>
<name>A0A5E4CM46_MARMO</name>
<gene>
    <name evidence="1" type="ORF">MONAX_5E007193</name>
</gene>
<feature type="non-terminal residue" evidence="1">
    <location>
        <position position="186"/>
    </location>
</feature>
<proteinExistence type="predicted"/>
<accession>A0A5E4CM46</accession>
<evidence type="ECO:0000313" key="2">
    <source>
        <dbReference type="Proteomes" id="UP000335636"/>
    </source>
</evidence>
<dbReference type="PANTHER" id="PTHR22605:SF16">
    <property type="entry name" value="E3 UBIQUITIN-PROTEIN LIGASE RNF213"/>
    <property type="match status" value="1"/>
</dbReference>
<dbReference type="GO" id="GO:0016887">
    <property type="term" value="F:ATP hydrolysis activity"/>
    <property type="evidence" value="ECO:0007669"/>
    <property type="project" value="InterPro"/>
</dbReference>
<comment type="caution">
    <text evidence="1">The sequence shown here is derived from an EMBL/GenBank/DDBJ whole genome shotgun (WGS) entry which is preliminary data.</text>
</comment>